<proteinExistence type="predicted"/>
<dbReference type="Proteomes" id="UP001305414">
    <property type="component" value="Unassembled WGS sequence"/>
</dbReference>
<dbReference type="Gene3D" id="3.30.40.10">
    <property type="entry name" value="Zinc/RING finger domain, C3HC4 (zinc finger)"/>
    <property type="match status" value="1"/>
</dbReference>
<sequence>MPSASVRTENVTPASCVETNNFHEIIRHFDDSGELKNPRTSMKVECQICQCNDLAILCRHSGEPADDLGEGYTVLPGCGHGFGTHCLWEWIKTKLPYNAQCPSCRAPIDLENTLPTFYNRHNDPAKQRKHITKIRALLKHQGTQRQSRHGRKENSQRESSQRESSHRERSRRERPQRQRTPQNPLWGMSLNPDYPQPSRRARRHEEPAMRLRGAREGLADLSVVELLMLLF</sequence>
<dbReference type="InterPro" id="IPR001841">
    <property type="entry name" value="Znf_RING"/>
</dbReference>
<feature type="domain" description="RING-type" evidence="3">
    <location>
        <begin position="46"/>
        <end position="105"/>
    </location>
</feature>
<keyword evidence="1" id="KW-0862">Zinc</keyword>
<evidence type="ECO:0000313" key="4">
    <source>
        <dbReference type="EMBL" id="KAK5628935.1"/>
    </source>
</evidence>
<protein>
    <recommendedName>
        <fullName evidence="3">RING-type domain-containing protein</fullName>
    </recommendedName>
</protein>
<dbReference type="SUPFAM" id="SSF57850">
    <property type="entry name" value="RING/U-box"/>
    <property type="match status" value="1"/>
</dbReference>
<evidence type="ECO:0000256" key="2">
    <source>
        <dbReference type="SAM" id="MobiDB-lite"/>
    </source>
</evidence>
<dbReference type="EMBL" id="JAWHQM010000010">
    <property type="protein sequence ID" value="KAK5628935.1"/>
    <property type="molecule type" value="Genomic_DNA"/>
</dbReference>
<name>A0AAN7UAM9_9PEZI</name>
<dbReference type="GO" id="GO:0008270">
    <property type="term" value="F:zinc ion binding"/>
    <property type="evidence" value="ECO:0007669"/>
    <property type="project" value="UniProtKB-KW"/>
</dbReference>
<feature type="region of interest" description="Disordered" evidence="2">
    <location>
        <begin position="139"/>
        <end position="208"/>
    </location>
</feature>
<keyword evidence="1" id="KW-0479">Metal-binding</keyword>
<feature type="compositionally biased region" description="Basic and acidic residues" evidence="2">
    <location>
        <begin position="152"/>
        <end position="176"/>
    </location>
</feature>
<evidence type="ECO:0000256" key="1">
    <source>
        <dbReference type="PROSITE-ProRule" id="PRU00175"/>
    </source>
</evidence>
<keyword evidence="1" id="KW-0863">Zinc-finger</keyword>
<accession>A0AAN7UAM9</accession>
<reference evidence="4 5" key="1">
    <citation type="submission" date="2023-10" db="EMBL/GenBank/DDBJ databases">
        <title>Draft genome sequence of Xylaria bambusicola isolate GMP-LS, the root and basal stem rot pathogen of sugarcane in Indonesia.</title>
        <authorList>
            <person name="Selvaraj P."/>
            <person name="Muralishankar V."/>
            <person name="Muruganantham S."/>
            <person name="Sp S."/>
            <person name="Haryani S."/>
            <person name="Lau K.J.X."/>
            <person name="Naqvi N.I."/>
        </authorList>
    </citation>
    <scope>NUCLEOTIDE SEQUENCE [LARGE SCALE GENOMIC DNA]</scope>
    <source>
        <strain evidence="4">GMP-LS</strain>
    </source>
</reference>
<organism evidence="4 5">
    <name type="scientific">Xylaria bambusicola</name>
    <dbReference type="NCBI Taxonomy" id="326684"/>
    <lineage>
        <taxon>Eukaryota</taxon>
        <taxon>Fungi</taxon>
        <taxon>Dikarya</taxon>
        <taxon>Ascomycota</taxon>
        <taxon>Pezizomycotina</taxon>
        <taxon>Sordariomycetes</taxon>
        <taxon>Xylariomycetidae</taxon>
        <taxon>Xylariales</taxon>
        <taxon>Xylariaceae</taxon>
        <taxon>Xylaria</taxon>
    </lineage>
</organism>
<evidence type="ECO:0000313" key="5">
    <source>
        <dbReference type="Proteomes" id="UP001305414"/>
    </source>
</evidence>
<dbReference type="PROSITE" id="PS50089">
    <property type="entry name" value="ZF_RING_2"/>
    <property type="match status" value="1"/>
</dbReference>
<comment type="caution">
    <text evidence="4">The sequence shown here is derived from an EMBL/GenBank/DDBJ whole genome shotgun (WGS) entry which is preliminary data.</text>
</comment>
<gene>
    <name evidence="4" type="ORF">RRF57_004651</name>
</gene>
<evidence type="ECO:0000259" key="3">
    <source>
        <dbReference type="PROSITE" id="PS50089"/>
    </source>
</evidence>
<keyword evidence="5" id="KW-1185">Reference proteome</keyword>
<dbReference type="InterPro" id="IPR013083">
    <property type="entry name" value="Znf_RING/FYVE/PHD"/>
</dbReference>
<dbReference type="AlphaFoldDB" id="A0AAN7UAM9"/>